<dbReference type="AlphaFoldDB" id="A0A0A9G5C2"/>
<proteinExistence type="predicted"/>
<dbReference type="EMBL" id="GBRH01180160">
    <property type="protein sequence ID" value="JAE17736.1"/>
    <property type="molecule type" value="Transcribed_RNA"/>
</dbReference>
<reference evidence="1" key="1">
    <citation type="submission" date="2014-09" db="EMBL/GenBank/DDBJ databases">
        <authorList>
            <person name="Magalhaes I.L.F."/>
            <person name="Oliveira U."/>
            <person name="Santos F.R."/>
            <person name="Vidigal T.H.D.A."/>
            <person name="Brescovit A.D."/>
            <person name="Santos A.J."/>
        </authorList>
    </citation>
    <scope>NUCLEOTIDE SEQUENCE</scope>
    <source>
        <tissue evidence="1">Shoot tissue taken approximately 20 cm above the soil surface</tissue>
    </source>
</reference>
<organism evidence="1">
    <name type="scientific">Arundo donax</name>
    <name type="common">Giant reed</name>
    <name type="synonym">Donax arundinaceus</name>
    <dbReference type="NCBI Taxonomy" id="35708"/>
    <lineage>
        <taxon>Eukaryota</taxon>
        <taxon>Viridiplantae</taxon>
        <taxon>Streptophyta</taxon>
        <taxon>Embryophyta</taxon>
        <taxon>Tracheophyta</taxon>
        <taxon>Spermatophyta</taxon>
        <taxon>Magnoliopsida</taxon>
        <taxon>Liliopsida</taxon>
        <taxon>Poales</taxon>
        <taxon>Poaceae</taxon>
        <taxon>PACMAD clade</taxon>
        <taxon>Arundinoideae</taxon>
        <taxon>Arundineae</taxon>
        <taxon>Arundo</taxon>
    </lineage>
</organism>
<sequence length="42" mass="4566">MRGFMAFVHGLAGTVVQGVITQSFLARSFVPRKGSVKFGPRK</sequence>
<accession>A0A0A9G5C2</accession>
<name>A0A0A9G5C2_ARUDO</name>
<evidence type="ECO:0000313" key="1">
    <source>
        <dbReference type="EMBL" id="JAE17736.1"/>
    </source>
</evidence>
<reference evidence="1" key="2">
    <citation type="journal article" date="2015" name="Data Brief">
        <title>Shoot transcriptome of the giant reed, Arundo donax.</title>
        <authorList>
            <person name="Barrero R.A."/>
            <person name="Guerrero F.D."/>
            <person name="Moolhuijzen P."/>
            <person name="Goolsby J.A."/>
            <person name="Tidwell J."/>
            <person name="Bellgard S.E."/>
            <person name="Bellgard M.I."/>
        </authorList>
    </citation>
    <scope>NUCLEOTIDE SEQUENCE</scope>
    <source>
        <tissue evidence="1">Shoot tissue taken approximately 20 cm above the soil surface</tissue>
    </source>
</reference>
<protein>
    <submittedName>
        <fullName evidence="1">Uncharacterized protein</fullName>
    </submittedName>
</protein>